<dbReference type="InterPro" id="IPR012292">
    <property type="entry name" value="Globin/Proto"/>
</dbReference>
<evidence type="ECO:0000259" key="5">
    <source>
        <dbReference type="PROSITE" id="PS51384"/>
    </source>
</evidence>
<evidence type="ECO:0000256" key="2">
    <source>
        <dbReference type="ARBA" id="ARBA00001974"/>
    </source>
</evidence>
<dbReference type="SUPFAM" id="SSF52343">
    <property type="entry name" value="Ferredoxin reductase-like, C-terminal NADP-linked domain"/>
    <property type="match status" value="1"/>
</dbReference>
<organism evidence="6 7">
    <name type="scientific">Lawsonella clevelandensis</name>
    <dbReference type="NCBI Taxonomy" id="1528099"/>
    <lineage>
        <taxon>Bacteria</taxon>
        <taxon>Bacillati</taxon>
        <taxon>Actinomycetota</taxon>
        <taxon>Actinomycetes</taxon>
        <taxon>Mycobacteriales</taxon>
        <taxon>Lawsonellaceae</taxon>
        <taxon>Lawsonella</taxon>
    </lineage>
</organism>
<dbReference type="Proteomes" id="UP000324288">
    <property type="component" value="Chromosome"/>
</dbReference>
<dbReference type="PANTHER" id="PTHR47354:SF5">
    <property type="entry name" value="PROTEIN RFBI"/>
    <property type="match status" value="1"/>
</dbReference>
<dbReference type="GO" id="GO:0051537">
    <property type="term" value="F:2 iron, 2 sulfur cluster binding"/>
    <property type="evidence" value="ECO:0007669"/>
    <property type="project" value="UniProtKB-KW"/>
</dbReference>
<dbReference type="InterPro" id="IPR017927">
    <property type="entry name" value="FAD-bd_FR_type"/>
</dbReference>
<dbReference type="Gene3D" id="1.10.490.10">
    <property type="entry name" value="Globins"/>
    <property type="match status" value="1"/>
</dbReference>
<evidence type="ECO:0000313" key="6">
    <source>
        <dbReference type="EMBL" id="VHO01015.1"/>
    </source>
</evidence>
<feature type="domain" description="FAD-binding FR-type" evidence="5">
    <location>
        <begin position="169"/>
        <end position="269"/>
    </location>
</feature>
<dbReference type="InterPro" id="IPR009050">
    <property type="entry name" value="Globin-like_sf"/>
</dbReference>
<dbReference type="GeneID" id="84894995"/>
<evidence type="ECO:0000313" key="7">
    <source>
        <dbReference type="Proteomes" id="UP000324288"/>
    </source>
</evidence>
<dbReference type="OrthoDB" id="3213438at2"/>
<dbReference type="InterPro" id="IPR017938">
    <property type="entry name" value="Riboflavin_synthase-like_b-brl"/>
</dbReference>
<reference evidence="6 7" key="1">
    <citation type="submission" date="2019-04" db="EMBL/GenBank/DDBJ databases">
        <authorList>
            <person name="Seth-Smith MB H."/>
            <person name="Seth-Smith H."/>
        </authorList>
    </citation>
    <scope>NUCLEOTIDE SEQUENCE [LARGE SCALE GENOMIC DNA]</scope>
    <source>
        <strain evidence="6">USB-603019</strain>
    </source>
</reference>
<keyword evidence="3" id="KW-0408">Iron</keyword>
<gene>
    <name evidence="6" type="primary">mphP</name>
    <name evidence="6" type="ORF">LC603019_01083</name>
</gene>
<protein>
    <submittedName>
        <fullName evidence="6">Phenol hydroxylase P5 protein</fullName>
    </submittedName>
</protein>
<dbReference type="AlphaFoldDB" id="A0A5E3ZYD9"/>
<keyword evidence="3" id="KW-0001">2Fe-2S</keyword>
<keyword evidence="4" id="KW-0411">Iron-sulfur</keyword>
<dbReference type="GO" id="GO:0016491">
    <property type="term" value="F:oxidoreductase activity"/>
    <property type="evidence" value="ECO:0007669"/>
    <property type="project" value="InterPro"/>
</dbReference>
<dbReference type="SUPFAM" id="SSF63380">
    <property type="entry name" value="Riboflavin synthase domain-like"/>
    <property type="match status" value="1"/>
</dbReference>
<keyword evidence="3" id="KW-0479">Metal-binding</keyword>
<sequence length="410" mass="46128">MSRHRDDVATAFGRHSRGTEPVTTPTTYYTVLGPAIELLHAQPESFMRDFYATVFAHDFQLRKRFPTFTDRRTVRYARGLIYFLETIDQATPHPEQLDGVMEFLSQLGRDQRKHQFTDADYHIMAIALRDTFARLMPFQWSADLDAALLSSFEHAIDVMQTAASAETTPPVYLGNVMEVQRLTRDIAVIRLQTDPPIDYLPGQYMSVQIPQCPGTWRYLSATIPANPDGYLEFHVRALEHGYFSTQVVQTTRPGDQWILSNPHGNLQVSGERPVCMIARNVALAPMRCILLDLVQTGKNNPLVDVYYGTRYPGELFDAATLANIQAANPWLIAHICAEKDSDPWWLRDAPPLPPNLLLRRGNPLELAVADGCVHDREILVGGGPQIVQQAVANLPRLGINLADIHHDPLD</sequence>
<dbReference type="InterPro" id="IPR008333">
    <property type="entry name" value="Cbr1-like_FAD-bd_dom"/>
</dbReference>
<dbReference type="RefSeq" id="WP_053962157.1">
    <property type="nucleotide sequence ID" value="NZ_CP009312.1"/>
</dbReference>
<dbReference type="Gene3D" id="3.40.50.80">
    <property type="entry name" value="Nucleotide-binding domain of ferredoxin-NADP reductase (FNR) module"/>
    <property type="match status" value="1"/>
</dbReference>
<dbReference type="Gene3D" id="2.40.30.10">
    <property type="entry name" value="Translation factors"/>
    <property type="match status" value="1"/>
</dbReference>
<dbReference type="GO" id="GO:0019825">
    <property type="term" value="F:oxygen binding"/>
    <property type="evidence" value="ECO:0007669"/>
    <property type="project" value="InterPro"/>
</dbReference>
<proteinExistence type="predicted"/>
<comment type="cofactor">
    <cofactor evidence="1">
        <name>heme b</name>
        <dbReference type="ChEBI" id="CHEBI:60344"/>
    </cofactor>
</comment>
<accession>A0A5E3ZYD9</accession>
<name>A0A5E3ZYD9_9ACTN</name>
<dbReference type="GO" id="GO:0020037">
    <property type="term" value="F:heme binding"/>
    <property type="evidence" value="ECO:0007669"/>
    <property type="project" value="InterPro"/>
</dbReference>
<evidence type="ECO:0000256" key="3">
    <source>
        <dbReference type="ARBA" id="ARBA00022714"/>
    </source>
</evidence>
<evidence type="ECO:0000256" key="1">
    <source>
        <dbReference type="ARBA" id="ARBA00001970"/>
    </source>
</evidence>
<dbReference type="InterPro" id="IPR050415">
    <property type="entry name" value="MRET"/>
</dbReference>
<dbReference type="EMBL" id="LR584267">
    <property type="protein sequence ID" value="VHO01015.1"/>
    <property type="molecule type" value="Genomic_DNA"/>
</dbReference>
<keyword evidence="7" id="KW-1185">Reference proteome</keyword>
<dbReference type="PANTHER" id="PTHR47354">
    <property type="entry name" value="NADH OXIDOREDUCTASE HCR"/>
    <property type="match status" value="1"/>
</dbReference>
<dbReference type="InterPro" id="IPR039261">
    <property type="entry name" value="FNR_nucleotide-bd"/>
</dbReference>
<dbReference type="SUPFAM" id="SSF46458">
    <property type="entry name" value="Globin-like"/>
    <property type="match status" value="1"/>
</dbReference>
<dbReference type="Pfam" id="PF00970">
    <property type="entry name" value="FAD_binding_6"/>
    <property type="match status" value="1"/>
</dbReference>
<evidence type="ECO:0000256" key="4">
    <source>
        <dbReference type="ARBA" id="ARBA00023014"/>
    </source>
</evidence>
<comment type="cofactor">
    <cofactor evidence="2">
        <name>FAD</name>
        <dbReference type="ChEBI" id="CHEBI:57692"/>
    </cofactor>
</comment>
<dbReference type="PROSITE" id="PS51384">
    <property type="entry name" value="FAD_FR"/>
    <property type="match status" value="1"/>
</dbReference>